<organism evidence="1 2">
    <name type="scientific">Polarella glacialis</name>
    <name type="common">Dinoflagellate</name>
    <dbReference type="NCBI Taxonomy" id="89957"/>
    <lineage>
        <taxon>Eukaryota</taxon>
        <taxon>Sar</taxon>
        <taxon>Alveolata</taxon>
        <taxon>Dinophyceae</taxon>
        <taxon>Suessiales</taxon>
        <taxon>Suessiaceae</taxon>
        <taxon>Polarella</taxon>
    </lineage>
</organism>
<accession>A0A813H3B2</accession>
<protein>
    <submittedName>
        <fullName evidence="1">Uncharacterized protein</fullName>
    </submittedName>
</protein>
<keyword evidence="2" id="KW-1185">Reference proteome</keyword>
<comment type="caution">
    <text evidence="1">The sequence shown here is derived from an EMBL/GenBank/DDBJ whole genome shotgun (WGS) entry which is preliminary data.</text>
</comment>
<sequence length="109" mass="11298">AGLVVLRKNLAVLYFGEGQIREAGDVLVRVMGRERALEVIRKNPGVLTIAPDSLEGSIPAISLVAEVMDVAFKNADASRALAGSVGLLVAVGLGKAMIDVVKLAVFGEA</sequence>
<dbReference type="OrthoDB" id="341421at2759"/>
<evidence type="ECO:0000313" key="1">
    <source>
        <dbReference type="EMBL" id="CAE8632324.1"/>
    </source>
</evidence>
<name>A0A813H3B2_POLGL</name>
<feature type="non-terminal residue" evidence="1">
    <location>
        <position position="1"/>
    </location>
</feature>
<proteinExistence type="predicted"/>
<dbReference type="AlphaFoldDB" id="A0A813H3B2"/>
<dbReference type="Proteomes" id="UP000654075">
    <property type="component" value="Unassembled WGS sequence"/>
</dbReference>
<dbReference type="EMBL" id="CAJNNV010030378">
    <property type="protein sequence ID" value="CAE8632324.1"/>
    <property type="molecule type" value="Genomic_DNA"/>
</dbReference>
<gene>
    <name evidence="1" type="ORF">PGLA1383_LOCUS48306</name>
</gene>
<reference evidence="1" key="1">
    <citation type="submission" date="2021-02" db="EMBL/GenBank/DDBJ databases">
        <authorList>
            <person name="Dougan E. K."/>
            <person name="Rhodes N."/>
            <person name="Thang M."/>
            <person name="Chan C."/>
        </authorList>
    </citation>
    <scope>NUCLEOTIDE SEQUENCE</scope>
</reference>
<evidence type="ECO:0000313" key="2">
    <source>
        <dbReference type="Proteomes" id="UP000654075"/>
    </source>
</evidence>